<sequence length="306" mass="34342">MIEKVELQWLLSFQAVYEQLSFKRAAEQLQLPTSNVSRHVALLEQQLNLRLLERTTRKMIATAAGKQLYQSITPLTQAMNDALEEVSLQGDALSGHLKIIMPDLPFLAEIIADYCRRYPQIQLSCDTQLNPTEGLLDGFDLVLRFGRGPLEDSGWVAKEILRWPSCIVAAPQLLEQHSMPRSLHDLGKVPCITSLSVLQGMPWRFKGDQTLQVQSGYRVNSGHMAKAAALKGLGFAILPRHACQADIDSEALIEIDLNCEPEDLVLYAFYSGRKYPLEKVKVFLEHLQSGMIELNEEADRVALSID</sequence>
<dbReference type="RefSeq" id="WP_343808349.1">
    <property type="nucleotide sequence ID" value="NZ_BAAAET010000005.1"/>
</dbReference>
<keyword evidence="2" id="KW-0805">Transcription regulation</keyword>
<keyword evidence="4" id="KW-0804">Transcription</keyword>
<dbReference type="PANTHER" id="PTHR30537:SF5">
    <property type="entry name" value="HTH-TYPE TRANSCRIPTIONAL ACTIVATOR TTDR-RELATED"/>
    <property type="match status" value="1"/>
</dbReference>
<reference evidence="6 7" key="1">
    <citation type="journal article" date="2019" name="Int. J. Syst. Evol. Microbiol.">
        <title>The Global Catalogue of Microorganisms (GCM) 10K type strain sequencing project: providing services to taxonomists for standard genome sequencing and annotation.</title>
        <authorList>
            <consortium name="The Broad Institute Genomics Platform"/>
            <consortium name="The Broad Institute Genome Sequencing Center for Infectious Disease"/>
            <person name="Wu L."/>
            <person name="Ma J."/>
        </authorList>
    </citation>
    <scope>NUCLEOTIDE SEQUENCE [LARGE SCALE GENOMIC DNA]</scope>
    <source>
        <strain evidence="6 7">JCM 15134</strain>
    </source>
</reference>
<dbReference type="EMBL" id="BAAAET010000005">
    <property type="protein sequence ID" value="GAA0700631.1"/>
    <property type="molecule type" value="Genomic_DNA"/>
</dbReference>
<evidence type="ECO:0000256" key="3">
    <source>
        <dbReference type="ARBA" id="ARBA00023125"/>
    </source>
</evidence>
<evidence type="ECO:0000256" key="2">
    <source>
        <dbReference type="ARBA" id="ARBA00023015"/>
    </source>
</evidence>
<dbReference type="InterPro" id="IPR036390">
    <property type="entry name" value="WH_DNA-bd_sf"/>
</dbReference>
<evidence type="ECO:0000313" key="7">
    <source>
        <dbReference type="Proteomes" id="UP001499915"/>
    </source>
</evidence>
<keyword evidence="3" id="KW-0238">DNA-binding</keyword>
<dbReference type="InterPro" id="IPR058163">
    <property type="entry name" value="LysR-type_TF_proteobact-type"/>
</dbReference>
<organism evidence="6 7">
    <name type="scientific">Marinobacterium maritimum</name>
    <dbReference type="NCBI Taxonomy" id="500162"/>
    <lineage>
        <taxon>Bacteria</taxon>
        <taxon>Pseudomonadati</taxon>
        <taxon>Pseudomonadota</taxon>
        <taxon>Gammaproteobacteria</taxon>
        <taxon>Oceanospirillales</taxon>
        <taxon>Oceanospirillaceae</taxon>
        <taxon>Marinobacterium</taxon>
    </lineage>
</organism>
<dbReference type="InterPro" id="IPR005119">
    <property type="entry name" value="LysR_subst-bd"/>
</dbReference>
<dbReference type="InterPro" id="IPR036388">
    <property type="entry name" value="WH-like_DNA-bd_sf"/>
</dbReference>
<comment type="similarity">
    <text evidence="1">Belongs to the LysR transcriptional regulatory family.</text>
</comment>
<dbReference type="PANTHER" id="PTHR30537">
    <property type="entry name" value="HTH-TYPE TRANSCRIPTIONAL REGULATOR"/>
    <property type="match status" value="1"/>
</dbReference>
<evidence type="ECO:0000256" key="1">
    <source>
        <dbReference type="ARBA" id="ARBA00009437"/>
    </source>
</evidence>
<dbReference type="Gene3D" id="1.10.10.10">
    <property type="entry name" value="Winged helix-like DNA-binding domain superfamily/Winged helix DNA-binding domain"/>
    <property type="match status" value="1"/>
</dbReference>
<evidence type="ECO:0000313" key="6">
    <source>
        <dbReference type="EMBL" id="GAA0700631.1"/>
    </source>
</evidence>
<protein>
    <submittedName>
        <fullName evidence="6">LysR family transcriptional regulator</fullName>
    </submittedName>
</protein>
<name>A0ABN1I9W1_9GAMM</name>
<comment type="caution">
    <text evidence="6">The sequence shown here is derived from an EMBL/GenBank/DDBJ whole genome shotgun (WGS) entry which is preliminary data.</text>
</comment>
<evidence type="ECO:0000259" key="5">
    <source>
        <dbReference type="PROSITE" id="PS50931"/>
    </source>
</evidence>
<dbReference type="Proteomes" id="UP001499915">
    <property type="component" value="Unassembled WGS sequence"/>
</dbReference>
<evidence type="ECO:0000256" key="4">
    <source>
        <dbReference type="ARBA" id="ARBA00023163"/>
    </source>
</evidence>
<dbReference type="InterPro" id="IPR000847">
    <property type="entry name" value="LysR_HTH_N"/>
</dbReference>
<dbReference type="PROSITE" id="PS50931">
    <property type="entry name" value="HTH_LYSR"/>
    <property type="match status" value="1"/>
</dbReference>
<dbReference type="Pfam" id="PF00126">
    <property type="entry name" value="HTH_1"/>
    <property type="match status" value="1"/>
</dbReference>
<dbReference type="SUPFAM" id="SSF46785">
    <property type="entry name" value="Winged helix' DNA-binding domain"/>
    <property type="match status" value="1"/>
</dbReference>
<dbReference type="Pfam" id="PF03466">
    <property type="entry name" value="LysR_substrate"/>
    <property type="match status" value="1"/>
</dbReference>
<keyword evidence="7" id="KW-1185">Reference proteome</keyword>
<dbReference type="SUPFAM" id="SSF53850">
    <property type="entry name" value="Periplasmic binding protein-like II"/>
    <property type="match status" value="1"/>
</dbReference>
<feature type="domain" description="HTH lysR-type" evidence="5">
    <location>
        <begin position="5"/>
        <end position="62"/>
    </location>
</feature>
<accession>A0ABN1I9W1</accession>
<dbReference type="Gene3D" id="3.40.190.290">
    <property type="match status" value="1"/>
</dbReference>
<gene>
    <name evidence="6" type="ORF">GCM10009104_32080</name>
</gene>
<dbReference type="CDD" id="cd08422">
    <property type="entry name" value="PBP2_CrgA_like"/>
    <property type="match status" value="1"/>
</dbReference>
<proteinExistence type="inferred from homology"/>